<evidence type="ECO:0000313" key="1">
    <source>
        <dbReference type="EMBL" id="NRN69701.1"/>
    </source>
</evidence>
<name>A0ABX2FE96_9PSEU</name>
<gene>
    <name evidence="1" type="ORF">GC106_69580</name>
</gene>
<organism evidence="1 2">
    <name type="scientific">Kibdelosporangium persicum</name>
    <dbReference type="NCBI Taxonomy" id="2698649"/>
    <lineage>
        <taxon>Bacteria</taxon>
        <taxon>Bacillati</taxon>
        <taxon>Actinomycetota</taxon>
        <taxon>Actinomycetes</taxon>
        <taxon>Pseudonocardiales</taxon>
        <taxon>Pseudonocardiaceae</taxon>
        <taxon>Kibdelosporangium</taxon>
    </lineage>
</organism>
<proteinExistence type="predicted"/>
<accession>A0ABX2FE96</accession>
<sequence length="152" mass="16944">MTGIETPQYLRVHAQTYRIDRGEDGNVHGYLLNLSTGDFDQDDSLIAEVMLDMGGDVHVLDENRFIDETEIARANHLVGDGPIFAVYQTIDGLYDQAAAEGRGVGDQELALITALRRRTFALWAEDFARRDAGQQMENTVSKRGFHPDEASD</sequence>
<comment type="caution">
    <text evidence="1">The sequence shown here is derived from an EMBL/GenBank/DDBJ whole genome shotgun (WGS) entry which is preliminary data.</text>
</comment>
<dbReference type="EMBL" id="JAAATY010000030">
    <property type="protein sequence ID" value="NRN69701.1"/>
    <property type="molecule type" value="Genomic_DNA"/>
</dbReference>
<protein>
    <submittedName>
        <fullName evidence="1">Uncharacterized protein</fullName>
    </submittedName>
</protein>
<keyword evidence="2" id="KW-1185">Reference proteome</keyword>
<dbReference type="RefSeq" id="WP_173140187.1">
    <property type="nucleotide sequence ID" value="NZ_CBCSGW010000017.1"/>
</dbReference>
<dbReference type="Proteomes" id="UP000763557">
    <property type="component" value="Unassembled WGS sequence"/>
</dbReference>
<reference evidence="1 2" key="1">
    <citation type="submission" date="2020-01" db="EMBL/GenBank/DDBJ databases">
        <title>Kibdelosporangium persica a novel Actinomycetes from a hot desert in Iran.</title>
        <authorList>
            <person name="Safaei N."/>
            <person name="Zaburannyi N."/>
            <person name="Mueller R."/>
            <person name="Wink J."/>
        </authorList>
    </citation>
    <scope>NUCLEOTIDE SEQUENCE [LARGE SCALE GENOMIC DNA]</scope>
    <source>
        <strain evidence="1 2">4NS15</strain>
    </source>
</reference>
<evidence type="ECO:0000313" key="2">
    <source>
        <dbReference type="Proteomes" id="UP000763557"/>
    </source>
</evidence>